<dbReference type="CDD" id="cd00448">
    <property type="entry name" value="YjgF_YER057c_UK114_family"/>
    <property type="match status" value="1"/>
</dbReference>
<dbReference type="SUPFAM" id="SSF55298">
    <property type="entry name" value="YjgF-like"/>
    <property type="match status" value="1"/>
</dbReference>
<dbReference type="OrthoDB" id="9803101at2"/>
<evidence type="ECO:0000313" key="2">
    <source>
        <dbReference type="EMBL" id="APF19688.1"/>
    </source>
</evidence>
<accession>H1XYI6</accession>
<dbReference type="Proteomes" id="UP000004671">
    <property type="component" value="Chromosome"/>
</dbReference>
<proteinExistence type="inferred from homology"/>
<evidence type="ECO:0000313" key="3">
    <source>
        <dbReference type="EMBL" id="EHO39804.1"/>
    </source>
</evidence>
<dbReference type="InterPro" id="IPR006056">
    <property type="entry name" value="RidA"/>
</dbReference>
<dbReference type="GO" id="GO:0005829">
    <property type="term" value="C:cytosol"/>
    <property type="evidence" value="ECO:0007669"/>
    <property type="project" value="TreeGrafter"/>
</dbReference>
<dbReference type="EMBL" id="CP018099">
    <property type="protein sequence ID" value="APF19688.1"/>
    <property type="molecule type" value="Genomic_DNA"/>
</dbReference>
<dbReference type="Proteomes" id="UP000183868">
    <property type="component" value="Chromosome"/>
</dbReference>
<reference evidence="3 4" key="1">
    <citation type="submission" date="2011-09" db="EMBL/GenBank/DDBJ databases">
        <title>The permanent draft genome of Caldithrix abyssi DSM 13497.</title>
        <authorList>
            <consortium name="US DOE Joint Genome Institute (JGI-PGF)"/>
            <person name="Lucas S."/>
            <person name="Han J."/>
            <person name="Lapidus A."/>
            <person name="Bruce D."/>
            <person name="Goodwin L."/>
            <person name="Pitluck S."/>
            <person name="Peters L."/>
            <person name="Kyrpides N."/>
            <person name="Mavromatis K."/>
            <person name="Ivanova N."/>
            <person name="Mikhailova N."/>
            <person name="Chertkov O."/>
            <person name="Detter J.C."/>
            <person name="Tapia R."/>
            <person name="Han C."/>
            <person name="Land M."/>
            <person name="Hauser L."/>
            <person name="Markowitz V."/>
            <person name="Cheng J.-F."/>
            <person name="Hugenholtz P."/>
            <person name="Woyke T."/>
            <person name="Wu D."/>
            <person name="Spring S."/>
            <person name="Brambilla E."/>
            <person name="Klenk H.-P."/>
            <person name="Eisen J.A."/>
        </authorList>
    </citation>
    <scope>NUCLEOTIDE SEQUENCE [LARGE SCALE GENOMIC DNA]</scope>
    <source>
        <strain evidence="3 4">DSM 13497</strain>
    </source>
</reference>
<dbReference type="Gene3D" id="3.30.1330.40">
    <property type="entry name" value="RutC-like"/>
    <property type="match status" value="1"/>
</dbReference>
<dbReference type="InParanoid" id="H1XYI6"/>
<dbReference type="PANTHER" id="PTHR11803">
    <property type="entry name" value="2-IMINOBUTANOATE/2-IMINOPROPANOATE DEAMINASE RIDA"/>
    <property type="match status" value="1"/>
</dbReference>
<dbReference type="HOGENOM" id="CLU_100715_7_3_0"/>
<organism evidence="3 4">
    <name type="scientific">Caldithrix abyssi DSM 13497</name>
    <dbReference type="NCBI Taxonomy" id="880073"/>
    <lineage>
        <taxon>Bacteria</taxon>
        <taxon>Pseudomonadati</taxon>
        <taxon>Calditrichota</taxon>
        <taxon>Calditrichia</taxon>
        <taxon>Calditrichales</taxon>
        <taxon>Calditrichaceae</taxon>
        <taxon>Caldithrix</taxon>
    </lineage>
</organism>
<dbReference type="FunCoup" id="H1XYI6">
    <property type="interactions" value="476"/>
</dbReference>
<evidence type="ECO:0000313" key="5">
    <source>
        <dbReference type="Proteomes" id="UP000183868"/>
    </source>
</evidence>
<sequence length="125" mass="13440">MKAIKTDKAPAPIGPYSQAMESGGLIFTSGQIAIDPQTNALIEGGVVEQAKQVFENLKAVLEAAGSDLDHVVKTTIFLKDMNDFSKVNEIYAAYFGKAVPARSTVEVARLPKDVLIEVDCIAEKK</sequence>
<dbReference type="PaxDb" id="880073-Calab_0151"/>
<dbReference type="KEGG" id="caby:Cabys_2940"/>
<dbReference type="PANTHER" id="PTHR11803:SF58">
    <property type="entry name" value="PROTEIN HMF1-RELATED"/>
    <property type="match status" value="1"/>
</dbReference>
<dbReference type="Pfam" id="PF01042">
    <property type="entry name" value="Ribonuc_L-PSP"/>
    <property type="match status" value="1"/>
</dbReference>
<evidence type="ECO:0000313" key="4">
    <source>
        <dbReference type="Proteomes" id="UP000004671"/>
    </source>
</evidence>
<dbReference type="FunFam" id="3.30.1330.40:FF:000001">
    <property type="entry name" value="L-PSP family endoribonuclease"/>
    <property type="match status" value="1"/>
</dbReference>
<dbReference type="InterPro" id="IPR035959">
    <property type="entry name" value="RutC-like_sf"/>
</dbReference>
<dbReference type="RefSeq" id="WP_006926688.1">
    <property type="nucleotide sequence ID" value="NZ_CM001402.1"/>
</dbReference>
<dbReference type="InterPro" id="IPR006175">
    <property type="entry name" value="YjgF/YER057c/UK114"/>
</dbReference>
<dbReference type="GO" id="GO:0019239">
    <property type="term" value="F:deaminase activity"/>
    <property type="evidence" value="ECO:0007669"/>
    <property type="project" value="TreeGrafter"/>
</dbReference>
<dbReference type="eggNOG" id="COG0251">
    <property type="taxonomic scope" value="Bacteria"/>
</dbReference>
<protein>
    <submittedName>
        <fullName evidence="3">Endoribonuclease L-PSP</fullName>
    </submittedName>
</protein>
<dbReference type="NCBIfam" id="TIGR00004">
    <property type="entry name" value="Rid family detoxifying hydrolase"/>
    <property type="match status" value="1"/>
</dbReference>
<gene>
    <name evidence="2" type="ORF">Cabys_2940</name>
    <name evidence="3" type="ORF">Calab_0151</name>
</gene>
<dbReference type="STRING" id="880073.Cabys_2940"/>
<evidence type="ECO:0000256" key="1">
    <source>
        <dbReference type="ARBA" id="ARBA00010552"/>
    </source>
</evidence>
<comment type="similarity">
    <text evidence="1">Belongs to the RutC family.</text>
</comment>
<dbReference type="AlphaFoldDB" id="H1XYI6"/>
<reference evidence="2 5" key="2">
    <citation type="submission" date="2016-11" db="EMBL/GenBank/DDBJ databases">
        <title>Genomic analysis of Caldithrix abyssi and proposal of a novel bacterial phylum Caldithrichaeota.</title>
        <authorList>
            <person name="Kublanov I."/>
            <person name="Sigalova O."/>
            <person name="Gavrilov S."/>
            <person name="Lebedinsky A."/>
            <person name="Ivanova N."/>
            <person name="Daum C."/>
            <person name="Reddy T."/>
            <person name="Klenk H.P."/>
            <person name="Goker M."/>
            <person name="Reva O."/>
            <person name="Miroshnichenko M."/>
            <person name="Kyprides N."/>
            <person name="Woyke T."/>
            <person name="Gelfand M."/>
        </authorList>
    </citation>
    <scope>NUCLEOTIDE SEQUENCE [LARGE SCALE GENOMIC DNA]</scope>
    <source>
        <strain evidence="2 5">LF13</strain>
    </source>
</reference>
<name>H1XYI6_CALAY</name>
<keyword evidence="4" id="KW-1185">Reference proteome</keyword>
<dbReference type="EMBL" id="CM001402">
    <property type="protein sequence ID" value="EHO39804.1"/>
    <property type="molecule type" value="Genomic_DNA"/>
</dbReference>